<feature type="non-terminal residue" evidence="1">
    <location>
        <position position="89"/>
    </location>
</feature>
<dbReference type="AlphaFoldDB" id="A0A328Q5M0"/>
<organism evidence="1 2">
    <name type="scientific">Methanosphaera stadtmanae</name>
    <dbReference type="NCBI Taxonomy" id="2317"/>
    <lineage>
        <taxon>Archaea</taxon>
        <taxon>Methanobacteriati</taxon>
        <taxon>Methanobacteriota</taxon>
        <taxon>Methanomada group</taxon>
        <taxon>Methanobacteria</taxon>
        <taxon>Methanobacteriales</taxon>
        <taxon>Methanobacteriaceae</taxon>
        <taxon>Methanosphaera</taxon>
    </lineage>
</organism>
<comment type="caution">
    <text evidence="1">The sequence shown here is derived from an EMBL/GenBank/DDBJ whole genome shotgun (WGS) entry which is preliminary data.</text>
</comment>
<reference evidence="1 2" key="1">
    <citation type="submission" date="2017-05" db="EMBL/GenBank/DDBJ databases">
        <title>Host range expansion of the Methanosphaera genus to humans and monogastric animals involves recent and extensive reduction in genome content.</title>
        <authorList>
            <person name="Hoedt E.C."/>
            <person name="Volmer J.G."/>
            <person name="Parks D.H."/>
            <person name="Rosewarne C.P."/>
            <person name="Denman S.E."/>
            <person name="Mcsweeney C.S."/>
            <person name="O Cuiv P."/>
            <person name="Hugenholtz P."/>
            <person name="Tyson G.W."/>
            <person name="Morrison M."/>
        </authorList>
    </citation>
    <scope>NUCLEOTIDE SEQUENCE [LARGE SCALE GENOMIC DNA]</scope>
    <source>
        <strain evidence="1 2">PA5</strain>
    </source>
</reference>
<gene>
    <name evidence="1" type="ORF">CA615_02125</name>
</gene>
<accession>A0A328Q5M0</accession>
<evidence type="ECO:0000313" key="1">
    <source>
        <dbReference type="EMBL" id="RAP03475.1"/>
    </source>
</evidence>
<protein>
    <submittedName>
        <fullName evidence="1">Uncharacterized protein</fullName>
    </submittedName>
</protein>
<sequence length="89" mass="10846">MSIKKSLYKEDLTYLHEKLKNKAPNIILHEKQLKLYDFIEDFVEIKYKIFLEIDKAKYKSKSVTTDLKEEYSKPIDKLMMEHQFCQFHL</sequence>
<proteinExistence type="predicted"/>
<evidence type="ECO:0000313" key="2">
    <source>
        <dbReference type="Proteomes" id="UP000248557"/>
    </source>
</evidence>
<dbReference type="Proteomes" id="UP000248557">
    <property type="component" value="Unassembled WGS sequence"/>
</dbReference>
<name>A0A328Q5M0_9EURY</name>
<dbReference type="EMBL" id="NGJK01000022">
    <property type="protein sequence ID" value="RAP03475.1"/>
    <property type="molecule type" value="Genomic_DNA"/>
</dbReference>